<dbReference type="PANTHER" id="PTHR35527">
    <property type="entry name" value="CHOLOYLGLYCINE HYDROLASE"/>
    <property type="match status" value="1"/>
</dbReference>
<organism evidence="2 3">
    <name type="scientific">Actinomadura alba</name>
    <dbReference type="NCBI Taxonomy" id="406431"/>
    <lineage>
        <taxon>Bacteria</taxon>
        <taxon>Bacillati</taxon>
        <taxon>Actinomycetota</taxon>
        <taxon>Actinomycetes</taxon>
        <taxon>Streptosporangiales</taxon>
        <taxon>Thermomonosporaceae</taxon>
        <taxon>Actinomadura</taxon>
    </lineage>
</organism>
<accession>A0ABR7LV12</accession>
<evidence type="ECO:0000313" key="2">
    <source>
        <dbReference type="EMBL" id="MBC6468691.1"/>
    </source>
</evidence>
<evidence type="ECO:0000259" key="1">
    <source>
        <dbReference type="Pfam" id="PF03417"/>
    </source>
</evidence>
<evidence type="ECO:0000313" key="3">
    <source>
        <dbReference type="Proteomes" id="UP000805614"/>
    </source>
</evidence>
<reference evidence="2 3" key="1">
    <citation type="submission" date="2020-06" db="EMBL/GenBank/DDBJ databases">
        <title>Actinomadura xiongansis sp. nov., isolated from soil of Baiyangdian.</title>
        <authorList>
            <person name="Zhang X."/>
        </authorList>
    </citation>
    <scope>NUCLEOTIDE SEQUENCE [LARGE SCALE GENOMIC DNA]</scope>
    <source>
        <strain evidence="2 3">HBUM206468</strain>
    </source>
</reference>
<dbReference type="RefSeq" id="WP_187245732.1">
    <property type="nucleotide sequence ID" value="NZ_BAAAOK010000001.1"/>
</dbReference>
<name>A0ABR7LV12_9ACTN</name>
<dbReference type="InterPro" id="IPR029055">
    <property type="entry name" value="Ntn_hydrolases_N"/>
</dbReference>
<dbReference type="GO" id="GO:0016787">
    <property type="term" value="F:hydrolase activity"/>
    <property type="evidence" value="ECO:0007669"/>
    <property type="project" value="UniProtKB-KW"/>
</dbReference>
<feature type="domain" description="Peptidase C45 hydrolase" evidence="1">
    <location>
        <begin position="164"/>
        <end position="263"/>
    </location>
</feature>
<protein>
    <submittedName>
        <fullName evidence="2">Linear amide C-N hydrolase</fullName>
    </submittedName>
</protein>
<dbReference type="Proteomes" id="UP000805614">
    <property type="component" value="Unassembled WGS sequence"/>
</dbReference>
<dbReference type="InterPro" id="IPR005079">
    <property type="entry name" value="Peptidase_C45_hydrolase"/>
</dbReference>
<comment type="caution">
    <text evidence="2">The sequence shown here is derived from an EMBL/GenBank/DDBJ whole genome shotgun (WGS) entry which is preliminary data.</text>
</comment>
<keyword evidence="3" id="KW-1185">Reference proteome</keyword>
<proteinExistence type="predicted"/>
<gene>
    <name evidence="2" type="ORF">HKK74_24810</name>
</gene>
<dbReference type="EMBL" id="JABVEC010000020">
    <property type="protein sequence ID" value="MBC6468691.1"/>
    <property type="molecule type" value="Genomic_DNA"/>
</dbReference>
<sequence>MRRRLLIIAVLGALLAGSGTLAVWWPPSRSATNGAVAARPLTADEQRSLATLRVVDADHPLFAMTLYGSYDPMRKIAAPVAATGPWACSLFLAAKGPKGPLFARNFDWDPNPALLLTTRPDRGPASISLVDISYLGIDRAEARRLTTDAALQRILLQAVALPFDGMNEHGLAIGMAAVDSAEAPKAPGLPVVGSVRIQRLVLDRARTVDEALALFRGHVIDFSSDPPLHYLLADARGRSAVVEFVDGEMRVIPGAGDWQNMVNFVQYGATERTRRDDRRHSTIAERMGSTGGHLDPGAAMTLLSQVAQPHTQWSAVYELENGTVHLTVDRDYETRREFVLGRQAS</sequence>
<dbReference type="SUPFAM" id="SSF56235">
    <property type="entry name" value="N-terminal nucleophile aminohydrolases (Ntn hydrolases)"/>
    <property type="match status" value="1"/>
</dbReference>
<dbReference type="Gene3D" id="3.60.60.10">
    <property type="entry name" value="Penicillin V Acylase, Chain A"/>
    <property type="match status" value="1"/>
</dbReference>
<keyword evidence="2" id="KW-0378">Hydrolase</keyword>
<dbReference type="Pfam" id="PF03417">
    <property type="entry name" value="AAT"/>
    <property type="match status" value="1"/>
</dbReference>
<dbReference type="PANTHER" id="PTHR35527:SF2">
    <property type="entry name" value="HYDROLASE"/>
    <property type="match status" value="1"/>
</dbReference>
<dbReference type="InterPro" id="IPR052193">
    <property type="entry name" value="Peptidase_C59"/>
</dbReference>